<reference evidence="3" key="1">
    <citation type="journal article" date="2023" name="Insect Mol. Biol.">
        <title>Genome sequencing provides insights into the evolution of gene families encoding plant cell wall-degrading enzymes in longhorned beetles.</title>
        <authorList>
            <person name="Shin N.R."/>
            <person name="Okamura Y."/>
            <person name="Kirsch R."/>
            <person name="Pauchet Y."/>
        </authorList>
    </citation>
    <scope>NUCLEOTIDE SEQUENCE</scope>
    <source>
        <strain evidence="3">RBIC_L_NR</strain>
    </source>
</reference>
<dbReference type="EMBL" id="JANEYF010005663">
    <property type="protein sequence ID" value="KAJ8927358.1"/>
    <property type="molecule type" value="Genomic_DNA"/>
</dbReference>
<evidence type="ECO:0000256" key="1">
    <source>
        <dbReference type="ARBA" id="ARBA00012493"/>
    </source>
</evidence>
<dbReference type="InterPro" id="IPR012337">
    <property type="entry name" value="RNaseH-like_sf"/>
</dbReference>
<dbReference type="InterPro" id="IPR036397">
    <property type="entry name" value="RNaseH_sf"/>
</dbReference>
<organism evidence="3 4">
    <name type="scientific">Rhamnusium bicolor</name>
    <dbReference type="NCBI Taxonomy" id="1586634"/>
    <lineage>
        <taxon>Eukaryota</taxon>
        <taxon>Metazoa</taxon>
        <taxon>Ecdysozoa</taxon>
        <taxon>Arthropoda</taxon>
        <taxon>Hexapoda</taxon>
        <taxon>Insecta</taxon>
        <taxon>Pterygota</taxon>
        <taxon>Neoptera</taxon>
        <taxon>Endopterygota</taxon>
        <taxon>Coleoptera</taxon>
        <taxon>Polyphaga</taxon>
        <taxon>Cucujiformia</taxon>
        <taxon>Chrysomeloidea</taxon>
        <taxon>Cerambycidae</taxon>
        <taxon>Lepturinae</taxon>
        <taxon>Rhagiini</taxon>
        <taxon>Rhamnusium</taxon>
    </lineage>
</organism>
<protein>
    <recommendedName>
        <fullName evidence="1">RNA-directed DNA polymerase</fullName>
        <ecNumber evidence="1">2.7.7.49</ecNumber>
    </recommendedName>
</protein>
<dbReference type="Proteomes" id="UP001162156">
    <property type="component" value="Unassembled WGS sequence"/>
</dbReference>
<dbReference type="AlphaFoldDB" id="A0AAV8WLT7"/>
<feature type="domain" description="Integrase catalytic" evidence="2">
    <location>
        <begin position="62"/>
        <end position="221"/>
    </location>
</feature>
<dbReference type="Pfam" id="PF17921">
    <property type="entry name" value="Integrase_H2C2"/>
    <property type="match status" value="1"/>
</dbReference>
<dbReference type="GO" id="GO:0003964">
    <property type="term" value="F:RNA-directed DNA polymerase activity"/>
    <property type="evidence" value="ECO:0007669"/>
    <property type="project" value="UniProtKB-EC"/>
</dbReference>
<dbReference type="Pfam" id="PF00665">
    <property type="entry name" value="rve"/>
    <property type="match status" value="1"/>
</dbReference>
<evidence type="ECO:0000259" key="2">
    <source>
        <dbReference type="PROSITE" id="PS50994"/>
    </source>
</evidence>
<dbReference type="GO" id="GO:0015074">
    <property type="term" value="P:DNA integration"/>
    <property type="evidence" value="ECO:0007669"/>
    <property type="project" value="InterPro"/>
</dbReference>
<dbReference type="Gene3D" id="3.30.420.10">
    <property type="entry name" value="Ribonuclease H-like superfamily/Ribonuclease H"/>
    <property type="match status" value="1"/>
</dbReference>
<name>A0AAV8WLT7_9CUCU</name>
<keyword evidence="4" id="KW-1185">Reference proteome</keyword>
<dbReference type="EC" id="2.7.7.49" evidence="1"/>
<dbReference type="PROSITE" id="PS50994">
    <property type="entry name" value="INTEGRASE"/>
    <property type="match status" value="1"/>
</dbReference>
<dbReference type="PANTHER" id="PTHR37984">
    <property type="entry name" value="PROTEIN CBG26694"/>
    <property type="match status" value="1"/>
</dbReference>
<gene>
    <name evidence="3" type="ORF">NQ314_020133</name>
</gene>
<proteinExistence type="predicted"/>
<dbReference type="GO" id="GO:0003676">
    <property type="term" value="F:nucleic acid binding"/>
    <property type="evidence" value="ECO:0007669"/>
    <property type="project" value="InterPro"/>
</dbReference>
<dbReference type="SUPFAM" id="SSF53098">
    <property type="entry name" value="Ribonuclease H-like"/>
    <property type="match status" value="1"/>
</dbReference>
<comment type="caution">
    <text evidence="3">The sequence shown here is derived from an EMBL/GenBank/DDBJ whole genome shotgun (WGS) entry which is preliminary data.</text>
</comment>
<sequence>MYHDDTTAGHLGVSKTLSRILELYYWPNLRKEVYKYVRKCIICAANKSTNLPRAGLMGAYRNINFPFQLISADLLGPYPRSKNGNRYVLVVVDWFTKYVLVRPLARATSSAIIKFLENDVFLIYGVPQIFVCDNGSQFTSREFTKLMEKYQVQKVWYNANYHPQVNFTERVNRVIVTAIRSYVHENHQKWDTSIYQVAQAIRLAKHDVTGYPPAFLNFARNIPLSGDYYGQISENANNVFTIGEKNQLITDLQELPNLYVNVRKRLLEAYQRNATYYNLRKRSLRFYPGDRVWKRNYTLSDAANNYSAKLAPRYIPCTVKKVLSKLVYNLIDLEGNNVGNWHIKDLKSNYTNLDSDDDSDPEDSMDVVD</sequence>
<accession>A0AAV8WLT7</accession>
<dbReference type="InterPro" id="IPR050951">
    <property type="entry name" value="Retrovirus_Pol_polyprotein"/>
</dbReference>
<evidence type="ECO:0000313" key="4">
    <source>
        <dbReference type="Proteomes" id="UP001162156"/>
    </source>
</evidence>
<dbReference type="InterPro" id="IPR041588">
    <property type="entry name" value="Integrase_H2C2"/>
</dbReference>
<dbReference type="Gene3D" id="1.10.340.70">
    <property type="match status" value="1"/>
</dbReference>
<dbReference type="InterPro" id="IPR001584">
    <property type="entry name" value="Integrase_cat-core"/>
</dbReference>
<dbReference type="PANTHER" id="PTHR37984:SF5">
    <property type="entry name" value="PROTEIN NYNRIN-LIKE"/>
    <property type="match status" value="1"/>
</dbReference>
<evidence type="ECO:0000313" key="3">
    <source>
        <dbReference type="EMBL" id="KAJ8927358.1"/>
    </source>
</evidence>